<dbReference type="InterPro" id="IPR013367">
    <property type="entry name" value="Flagellar_put"/>
</dbReference>
<name>A0ABW2UPV7_9BACI</name>
<dbReference type="EMBL" id="JBHTGR010000001">
    <property type="protein sequence ID" value="MFC7745801.1"/>
    <property type="molecule type" value="Genomic_DNA"/>
</dbReference>
<gene>
    <name evidence="2" type="ORF">ACFQU8_00915</name>
</gene>
<evidence type="ECO:0000256" key="1">
    <source>
        <dbReference type="SAM" id="MobiDB-lite"/>
    </source>
</evidence>
<keyword evidence="2" id="KW-0969">Cilium</keyword>
<accession>A0ABW2UPV7</accession>
<feature type="region of interest" description="Disordered" evidence="1">
    <location>
        <begin position="1"/>
        <end position="30"/>
    </location>
</feature>
<dbReference type="RefSeq" id="WP_382357272.1">
    <property type="nucleotide sequence ID" value="NZ_JBHTGR010000001.1"/>
</dbReference>
<dbReference type="NCBIfam" id="TIGR02530">
    <property type="entry name" value="flg_new"/>
    <property type="match status" value="1"/>
</dbReference>
<keyword evidence="2" id="KW-0282">Flagellum</keyword>
<evidence type="ECO:0000313" key="3">
    <source>
        <dbReference type="Proteomes" id="UP001596620"/>
    </source>
</evidence>
<protein>
    <submittedName>
        <fullName evidence="2">TIGR02530 family flagellar biosynthesis protein</fullName>
    </submittedName>
</protein>
<proteinExistence type="predicted"/>
<dbReference type="Pfam" id="PF12611">
    <property type="entry name" value="Flagellar_put"/>
    <property type="match status" value="1"/>
</dbReference>
<sequence length="127" mass="13970">MDHRLHQLQQPVAPGRSVPKSSEPKPSSAFKDVLHDVQELKLSKHAEQRLDERGITISQAEWQAMTDKVSEARQKGVTDSLVLTDETALLVSTKNNTVITGMHKAEAASKIFTNINGTILINSEADL</sequence>
<dbReference type="Proteomes" id="UP001596620">
    <property type="component" value="Unassembled WGS sequence"/>
</dbReference>
<keyword evidence="2" id="KW-0966">Cell projection</keyword>
<organism evidence="2 3">
    <name type="scientific">Lentibacillus kimchii</name>
    <dbReference type="NCBI Taxonomy" id="1542911"/>
    <lineage>
        <taxon>Bacteria</taxon>
        <taxon>Bacillati</taxon>
        <taxon>Bacillota</taxon>
        <taxon>Bacilli</taxon>
        <taxon>Bacillales</taxon>
        <taxon>Bacillaceae</taxon>
        <taxon>Lentibacillus</taxon>
    </lineage>
</organism>
<reference evidence="3" key="1">
    <citation type="journal article" date="2019" name="Int. J. Syst. Evol. Microbiol.">
        <title>The Global Catalogue of Microorganisms (GCM) 10K type strain sequencing project: providing services to taxonomists for standard genome sequencing and annotation.</title>
        <authorList>
            <consortium name="The Broad Institute Genomics Platform"/>
            <consortium name="The Broad Institute Genome Sequencing Center for Infectious Disease"/>
            <person name="Wu L."/>
            <person name="Ma J."/>
        </authorList>
    </citation>
    <scope>NUCLEOTIDE SEQUENCE [LARGE SCALE GENOMIC DNA]</scope>
    <source>
        <strain evidence="3">JCM 30234</strain>
    </source>
</reference>
<feature type="compositionally biased region" description="Low complexity" evidence="1">
    <location>
        <begin position="17"/>
        <end position="30"/>
    </location>
</feature>
<evidence type="ECO:0000313" key="2">
    <source>
        <dbReference type="EMBL" id="MFC7745801.1"/>
    </source>
</evidence>
<keyword evidence="3" id="KW-1185">Reference proteome</keyword>
<comment type="caution">
    <text evidence="2">The sequence shown here is derived from an EMBL/GenBank/DDBJ whole genome shotgun (WGS) entry which is preliminary data.</text>
</comment>